<reference evidence="1" key="1">
    <citation type="submission" date="2024-05" db="EMBL/GenBank/DDBJ databases">
        <title>Alkalihalobacillus sp. strain MEB203 novel alkaliphilic bacterium from Lonar Lake, India.</title>
        <authorList>
            <person name="Joshi A."/>
            <person name="Thite S."/>
            <person name="Mengade P."/>
        </authorList>
    </citation>
    <scope>NUCLEOTIDE SEQUENCE</scope>
    <source>
        <strain evidence="1">MEB 203</strain>
    </source>
</reference>
<keyword evidence="2" id="KW-1185">Reference proteome</keyword>
<sequence length="135" mass="16106">MLKIKWKTQKLFFLKVSLPRLATRRKKPPYLVPVNLEEHKCKKECERKLYQALFSQNYYVTPYLECGRFVINLALIPFRIAVIDEKQAGDEKFERALKKDGWTVIYYNEEELNENLKSTLLQIQQEASSYRQLLS</sequence>
<proteinExistence type="predicted"/>
<name>A0ABT5VA98_9BACI</name>
<protein>
    <recommendedName>
        <fullName evidence="3">DUF559 domain-containing protein</fullName>
    </recommendedName>
</protein>
<gene>
    <name evidence="1" type="ORF">N7Z68_03315</name>
</gene>
<evidence type="ECO:0000313" key="2">
    <source>
        <dbReference type="Proteomes" id="UP001148125"/>
    </source>
</evidence>
<evidence type="ECO:0008006" key="3">
    <source>
        <dbReference type="Google" id="ProtNLM"/>
    </source>
</evidence>
<accession>A0ABT5VA98</accession>
<dbReference type="EMBL" id="JAOTPO010000002">
    <property type="protein sequence ID" value="MDE5412399.1"/>
    <property type="molecule type" value="Genomic_DNA"/>
</dbReference>
<dbReference type="Proteomes" id="UP001148125">
    <property type="component" value="Unassembled WGS sequence"/>
</dbReference>
<organism evidence="1 2">
    <name type="scientific">Alkalihalobacterium chitinilyticum</name>
    <dbReference type="NCBI Taxonomy" id="2980103"/>
    <lineage>
        <taxon>Bacteria</taxon>
        <taxon>Bacillati</taxon>
        <taxon>Bacillota</taxon>
        <taxon>Bacilli</taxon>
        <taxon>Bacillales</taxon>
        <taxon>Bacillaceae</taxon>
        <taxon>Alkalihalobacterium</taxon>
    </lineage>
</organism>
<comment type="caution">
    <text evidence="1">The sequence shown here is derived from an EMBL/GenBank/DDBJ whole genome shotgun (WGS) entry which is preliminary data.</text>
</comment>
<evidence type="ECO:0000313" key="1">
    <source>
        <dbReference type="EMBL" id="MDE5412399.1"/>
    </source>
</evidence>
<dbReference type="RefSeq" id="WP_275117032.1">
    <property type="nucleotide sequence ID" value="NZ_JAOTPO010000002.1"/>
</dbReference>